<dbReference type="SUPFAM" id="SSF46785">
    <property type="entry name" value="Winged helix' DNA-binding domain"/>
    <property type="match status" value="1"/>
</dbReference>
<organism evidence="5 6">
    <name type="scientific">Noviherbaspirillum album</name>
    <dbReference type="NCBI Taxonomy" id="3080276"/>
    <lineage>
        <taxon>Bacteria</taxon>
        <taxon>Pseudomonadati</taxon>
        <taxon>Pseudomonadota</taxon>
        <taxon>Betaproteobacteria</taxon>
        <taxon>Burkholderiales</taxon>
        <taxon>Oxalobacteraceae</taxon>
        <taxon>Noviherbaspirillum</taxon>
    </lineage>
</organism>
<accession>A0ABU6JCP7</accession>
<keyword evidence="1" id="KW-0805">Transcription regulation</keyword>
<dbReference type="InterPro" id="IPR036390">
    <property type="entry name" value="WH_DNA-bd_sf"/>
</dbReference>
<gene>
    <name evidence="5" type="ORF">RY831_18820</name>
</gene>
<keyword evidence="3" id="KW-0804">Transcription</keyword>
<evidence type="ECO:0000259" key="4">
    <source>
        <dbReference type="PROSITE" id="PS50949"/>
    </source>
</evidence>
<keyword evidence="6" id="KW-1185">Reference proteome</keyword>
<comment type="caution">
    <text evidence="5">The sequence shown here is derived from an EMBL/GenBank/DDBJ whole genome shotgun (WGS) entry which is preliminary data.</text>
</comment>
<reference evidence="5 6" key="1">
    <citation type="submission" date="2023-10" db="EMBL/GenBank/DDBJ databases">
        <title>Noviherbaspirillum sp. CPCC 100848 genome assembly.</title>
        <authorList>
            <person name="Li X.Y."/>
            <person name="Fang X.M."/>
        </authorList>
    </citation>
    <scope>NUCLEOTIDE SEQUENCE [LARGE SCALE GENOMIC DNA]</scope>
    <source>
        <strain evidence="5 6">CPCC 100848</strain>
    </source>
</reference>
<evidence type="ECO:0000313" key="6">
    <source>
        <dbReference type="Proteomes" id="UP001352263"/>
    </source>
</evidence>
<dbReference type="Gene3D" id="1.20.120.530">
    <property type="entry name" value="GntR ligand-binding domain-like"/>
    <property type="match status" value="1"/>
</dbReference>
<dbReference type="RefSeq" id="WP_326507930.1">
    <property type="nucleotide sequence ID" value="NZ_JAWIIV010000017.1"/>
</dbReference>
<dbReference type="PROSITE" id="PS50949">
    <property type="entry name" value="HTH_GNTR"/>
    <property type="match status" value="1"/>
</dbReference>
<dbReference type="InterPro" id="IPR036388">
    <property type="entry name" value="WH-like_DNA-bd_sf"/>
</dbReference>
<dbReference type="PANTHER" id="PTHR43537">
    <property type="entry name" value="TRANSCRIPTIONAL REGULATOR, GNTR FAMILY"/>
    <property type="match status" value="1"/>
</dbReference>
<dbReference type="Pfam" id="PF00392">
    <property type="entry name" value="GntR"/>
    <property type="match status" value="1"/>
</dbReference>
<dbReference type="SMART" id="SM00895">
    <property type="entry name" value="FCD"/>
    <property type="match status" value="1"/>
</dbReference>
<dbReference type="Proteomes" id="UP001352263">
    <property type="component" value="Unassembled WGS sequence"/>
</dbReference>
<dbReference type="InterPro" id="IPR008920">
    <property type="entry name" value="TF_FadR/GntR_C"/>
</dbReference>
<evidence type="ECO:0000256" key="1">
    <source>
        <dbReference type="ARBA" id="ARBA00023015"/>
    </source>
</evidence>
<evidence type="ECO:0000313" key="5">
    <source>
        <dbReference type="EMBL" id="MEC4721221.1"/>
    </source>
</evidence>
<dbReference type="InterPro" id="IPR000524">
    <property type="entry name" value="Tscrpt_reg_HTH_GntR"/>
</dbReference>
<dbReference type="Gene3D" id="1.10.10.10">
    <property type="entry name" value="Winged helix-like DNA-binding domain superfamily/Winged helix DNA-binding domain"/>
    <property type="match status" value="1"/>
</dbReference>
<name>A0ABU6JCP7_9BURK</name>
<dbReference type="InterPro" id="IPR011711">
    <property type="entry name" value="GntR_C"/>
</dbReference>
<sequence length="231" mass="25576">MSNIDRSPVARSSQEIAGDIAAAIAERRLPPGAKLKEEALARLYSVSRTKIRAALLMLAKDELIRIVPEKGACVSRLSEREALEIFAVRRILEEALAREFVEKADEAAYRRLEEHMAAERQALASNDTKLRTRLLGDFHILLAEIAGNQVLLDILRKLLARTSLAAMQSQSNHAATCSSDEHKLFIEAAKAGDADRAVDLMLRHLDHVKETLCTDYRKPAAKMDLVSALLA</sequence>
<feature type="domain" description="HTH gntR-type" evidence="4">
    <location>
        <begin position="10"/>
        <end position="77"/>
    </location>
</feature>
<evidence type="ECO:0000256" key="3">
    <source>
        <dbReference type="ARBA" id="ARBA00023163"/>
    </source>
</evidence>
<dbReference type="SMART" id="SM00345">
    <property type="entry name" value="HTH_GNTR"/>
    <property type="match status" value="1"/>
</dbReference>
<dbReference type="EMBL" id="JAWIIV010000017">
    <property type="protein sequence ID" value="MEC4721221.1"/>
    <property type="molecule type" value="Genomic_DNA"/>
</dbReference>
<evidence type="ECO:0000256" key="2">
    <source>
        <dbReference type="ARBA" id="ARBA00023125"/>
    </source>
</evidence>
<dbReference type="PANTHER" id="PTHR43537:SF53">
    <property type="entry name" value="HTH-TYPE TRANSCRIPTIONAL REPRESSOR NANR"/>
    <property type="match status" value="1"/>
</dbReference>
<dbReference type="Pfam" id="PF07729">
    <property type="entry name" value="FCD"/>
    <property type="match status" value="1"/>
</dbReference>
<dbReference type="SUPFAM" id="SSF48008">
    <property type="entry name" value="GntR ligand-binding domain-like"/>
    <property type="match status" value="1"/>
</dbReference>
<keyword evidence="2" id="KW-0238">DNA-binding</keyword>
<protein>
    <submittedName>
        <fullName evidence="5">GntR family transcriptional regulator</fullName>
    </submittedName>
</protein>
<proteinExistence type="predicted"/>